<dbReference type="InterPro" id="IPR002893">
    <property type="entry name" value="Znf_MYND"/>
</dbReference>
<dbReference type="InterPro" id="IPR027974">
    <property type="entry name" value="DUF4470"/>
</dbReference>
<dbReference type="Pfam" id="PF14737">
    <property type="entry name" value="DUF4470"/>
    <property type="match status" value="1"/>
</dbReference>
<dbReference type="OrthoDB" id="5282002at2759"/>
<keyword evidence="3" id="KW-0862">Zinc</keyword>
<dbReference type="Gene3D" id="6.10.140.2220">
    <property type="match status" value="1"/>
</dbReference>
<reference evidence="6 7" key="1">
    <citation type="journal article" date="2016" name="Mol. Biol. Evol.">
        <title>Comparative Genomics of Early-Diverging Mushroom-Forming Fungi Provides Insights into the Origins of Lignocellulose Decay Capabilities.</title>
        <authorList>
            <person name="Nagy L.G."/>
            <person name="Riley R."/>
            <person name="Tritt A."/>
            <person name="Adam C."/>
            <person name="Daum C."/>
            <person name="Floudas D."/>
            <person name="Sun H."/>
            <person name="Yadav J.S."/>
            <person name="Pangilinan J."/>
            <person name="Larsson K.H."/>
            <person name="Matsuura K."/>
            <person name="Barry K."/>
            <person name="Labutti K."/>
            <person name="Kuo R."/>
            <person name="Ohm R.A."/>
            <person name="Bhattacharya S.S."/>
            <person name="Shirouzu T."/>
            <person name="Yoshinaga Y."/>
            <person name="Martin F.M."/>
            <person name="Grigoriev I.V."/>
            <person name="Hibbett D.S."/>
        </authorList>
    </citation>
    <scope>NUCLEOTIDE SEQUENCE [LARGE SCALE GENOMIC DNA]</scope>
    <source>
        <strain evidence="6 7">HHB14362 ss-1</strain>
    </source>
</reference>
<accession>A0A165RJ87</accession>
<dbReference type="EMBL" id="KV425581">
    <property type="protein sequence ID" value="KZT23891.1"/>
    <property type="molecule type" value="Genomic_DNA"/>
</dbReference>
<dbReference type="PROSITE" id="PS50865">
    <property type="entry name" value="ZF_MYND_2"/>
    <property type="match status" value="1"/>
</dbReference>
<dbReference type="GO" id="GO:0008270">
    <property type="term" value="F:zinc ion binding"/>
    <property type="evidence" value="ECO:0007669"/>
    <property type="project" value="UniProtKB-KW"/>
</dbReference>
<protein>
    <recommendedName>
        <fullName evidence="5">MYND-type domain-containing protein</fullName>
    </recommendedName>
</protein>
<evidence type="ECO:0000256" key="1">
    <source>
        <dbReference type="ARBA" id="ARBA00022723"/>
    </source>
</evidence>
<keyword evidence="1" id="KW-0479">Metal-binding</keyword>
<proteinExistence type="predicted"/>
<dbReference type="AlphaFoldDB" id="A0A165RJ87"/>
<dbReference type="STRING" id="1314782.A0A165RJ87"/>
<keyword evidence="7" id="KW-1185">Reference proteome</keyword>
<feature type="domain" description="MYND-type" evidence="5">
    <location>
        <begin position="27"/>
        <end position="71"/>
    </location>
</feature>
<evidence type="ECO:0000256" key="3">
    <source>
        <dbReference type="ARBA" id="ARBA00022833"/>
    </source>
</evidence>
<evidence type="ECO:0000313" key="7">
    <source>
        <dbReference type="Proteomes" id="UP000076761"/>
    </source>
</evidence>
<dbReference type="InParanoid" id="A0A165RJ87"/>
<evidence type="ECO:0000256" key="2">
    <source>
        <dbReference type="ARBA" id="ARBA00022771"/>
    </source>
</evidence>
<evidence type="ECO:0000259" key="5">
    <source>
        <dbReference type="PROSITE" id="PS50865"/>
    </source>
</evidence>
<sequence length="613" mass="70679">MSQDRLADWIVTKSADVFKYRSDRLLCANVDVNTRKTCRNDGTKTCSNCKLVSYCSQACQKKHWPIHKRDCKDPLLTNDWRPVWERENRSPAWMDDNNASDAQGPSPFMLGLHLWGNIPAIDLVNLDNNEKDHSVDFSLACVASGDLRNVVRTVNALPDDYSGRLTIVLNDRDHVVVMRNLALICTLGTIEDEVVAAELALHFWYSVFLPIEYNLRILVILRPLMEQLLLTPSSCKIRLGSSSSMSCDVPHELGRLMVTMLKSTYSMLDANKIYKRIRCAPSRNDYYDRAYCNVEPAHRVSLQDFRLFGLVLPFGALNAHFNVPNRSLFSPSGSWLLNDHVTPLESWDLKSVIETGKLHGAQRAEIFGCLYFFLTDQLRTFARRLRQFSISFHLYSEDARDLAGRMKAGGRVHSGVPPSVHFDRIEVSNIMDAEYVGISRVLTDWAPLLKNNRTATIIAYFMNWRARQKGADLFTAGKHVMDRIMDRLHQDNRVRPAVLSWWKCRIFLHLPLDMLRGDARSRMMLQYMKSAEPVYDNWAAFNMFLKSQRIDEILRRMEVRMKERHTIVPHRCFSPLDGPGNALPVFPDDESWYLNVYLGTLAWSERYVEFSRK</sequence>
<dbReference type="Proteomes" id="UP000076761">
    <property type="component" value="Unassembled WGS sequence"/>
</dbReference>
<organism evidence="6 7">
    <name type="scientific">Neolentinus lepideus HHB14362 ss-1</name>
    <dbReference type="NCBI Taxonomy" id="1314782"/>
    <lineage>
        <taxon>Eukaryota</taxon>
        <taxon>Fungi</taxon>
        <taxon>Dikarya</taxon>
        <taxon>Basidiomycota</taxon>
        <taxon>Agaricomycotina</taxon>
        <taxon>Agaricomycetes</taxon>
        <taxon>Gloeophyllales</taxon>
        <taxon>Gloeophyllaceae</taxon>
        <taxon>Neolentinus</taxon>
    </lineage>
</organism>
<evidence type="ECO:0000256" key="4">
    <source>
        <dbReference type="PROSITE-ProRule" id="PRU00134"/>
    </source>
</evidence>
<name>A0A165RJ87_9AGAM</name>
<keyword evidence="2 4" id="KW-0863">Zinc-finger</keyword>
<gene>
    <name evidence="6" type="ORF">NEOLEDRAFT_1068587</name>
</gene>
<evidence type="ECO:0000313" key="6">
    <source>
        <dbReference type="EMBL" id="KZT23891.1"/>
    </source>
</evidence>
<dbReference type="SUPFAM" id="SSF144232">
    <property type="entry name" value="HIT/MYND zinc finger-like"/>
    <property type="match status" value="1"/>
</dbReference>
<dbReference type="Pfam" id="PF01753">
    <property type="entry name" value="zf-MYND"/>
    <property type="match status" value="1"/>
</dbReference>